<gene>
    <name evidence="3" type="ORF">EB796_014197</name>
</gene>
<dbReference type="OrthoDB" id="330772at2759"/>
<feature type="region of interest" description="Disordered" evidence="1">
    <location>
        <begin position="38"/>
        <end position="59"/>
    </location>
</feature>
<dbReference type="AlphaFoldDB" id="A0A7J7JMD1"/>
<dbReference type="InterPro" id="IPR006787">
    <property type="entry name" value="Pinin_SDK_N"/>
</dbReference>
<feature type="domain" description="Pinin/SDK" evidence="2">
    <location>
        <begin position="5"/>
        <end position="59"/>
    </location>
</feature>
<evidence type="ECO:0000256" key="1">
    <source>
        <dbReference type="SAM" id="MobiDB-lite"/>
    </source>
</evidence>
<reference evidence="3" key="1">
    <citation type="submission" date="2020-06" db="EMBL/GenBank/DDBJ databases">
        <title>Draft genome of Bugula neritina, a colonial animal packing powerful symbionts and potential medicines.</title>
        <authorList>
            <person name="Rayko M."/>
        </authorList>
    </citation>
    <scope>NUCLEOTIDE SEQUENCE [LARGE SCALE GENOMIC DNA]</scope>
    <source>
        <strain evidence="3">Kwan_BN1</strain>
    </source>
</reference>
<name>A0A7J7JMD1_BUGNE</name>
<organism evidence="3 4">
    <name type="scientific">Bugula neritina</name>
    <name type="common">Brown bryozoan</name>
    <name type="synonym">Sertularia neritina</name>
    <dbReference type="NCBI Taxonomy" id="10212"/>
    <lineage>
        <taxon>Eukaryota</taxon>
        <taxon>Metazoa</taxon>
        <taxon>Spiralia</taxon>
        <taxon>Lophotrochozoa</taxon>
        <taxon>Bryozoa</taxon>
        <taxon>Gymnolaemata</taxon>
        <taxon>Cheilostomatida</taxon>
        <taxon>Flustrina</taxon>
        <taxon>Buguloidea</taxon>
        <taxon>Bugulidae</taxon>
        <taxon>Bugula</taxon>
    </lineage>
</organism>
<sequence>MEAVAAALNNEYEKAKQTLKGVDENIIKLYGRDPLEKNSRPQRRVFRSSGNAAGHGGQAAGRLFGEARRILNNPNREPIGGPGV</sequence>
<evidence type="ECO:0000313" key="4">
    <source>
        <dbReference type="Proteomes" id="UP000593567"/>
    </source>
</evidence>
<accession>A0A7J7JMD1</accession>
<dbReference type="Proteomes" id="UP000593567">
    <property type="component" value="Unassembled WGS sequence"/>
</dbReference>
<evidence type="ECO:0000259" key="2">
    <source>
        <dbReference type="Pfam" id="PF04697"/>
    </source>
</evidence>
<keyword evidence="4" id="KW-1185">Reference proteome</keyword>
<protein>
    <recommendedName>
        <fullName evidence="2">Pinin/SDK domain-containing protein</fullName>
    </recommendedName>
</protein>
<proteinExistence type="predicted"/>
<dbReference type="Pfam" id="PF04697">
    <property type="entry name" value="Pinin_SDK_N"/>
    <property type="match status" value="1"/>
</dbReference>
<comment type="caution">
    <text evidence="3">The sequence shown here is derived from an EMBL/GenBank/DDBJ whole genome shotgun (WGS) entry which is preliminary data.</text>
</comment>
<dbReference type="EMBL" id="VXIV02002081">
    <property type="protein sequence ID" value="KAF6027499.1"/>
    <property type="molecule type" value="Genomic_DNA"/>
</dbReference>
<evidence type="ECO:0000313" key="3">
    <source>
        <dbReference type="EMBL" id="KAF6027499.1"/>
    </source>
</evidence>